<dbReference type="RefSeq" id="WP_116300938.1">
    <property type="nucleotide sequence ID" value="NZ_NFZV01000002.1"/>
</dbReference>
<dbReference type="AlphaFoldDB" id="A0A3E0X266"/>
<dbReference type="InterPro" id="IPR014922">
    <property type="entry name" value="YdhG-like"/>
</dbReference>
<accession>A0A3E0X266</accession>
<feature type="domain" description="YdhG-like" evidence="2">
    <location>
        <begin position="38"/>
        <end position="127"/>
    </location>
</feature>
<feature type="region of interest" description="Disordered" evidence="1">
    <location>
        <begin position="1"/>
        <end position="23"/>
    </location>
</feature>
<protein>
    <recommendedName>
        <fullName evidence="2">YdhG-like domain-containing protein</fullName>
    </recommendedName>
</protein>
<proteinExistence type="predicted"/>
<organism evidence="3 4">
    <name type="scientific">Alkalilimnicola ehrlichii</name>
    <dbReference type="NCBI Taxonomy" id="351052"/>
    <lineage>
        <taxon>Bacteria</taxon>
        <taxon>Pseudomonadati</taxon>
        <taxon>Pseudomonadota</taxon>
        <taxon>Gammaproteobacteria</taxon>
        <taxon>Chromatiales</taxon>
        <taxon>Ectothiorhodospiraceae</taxon>
        <taxon>Alkalilimnicola</taxon>
    </lineage>
</organism>
<reference evidence="4" key="1">
    <citation type="submission" date="2017-05" db="EMBL/GenBank/DDBJ databases">
        <authorList>
            <person name="Sharma S."/>
            <person name="Sidhu C."/>
            <person name="Pinnaka A.K."/>
        </authorList>
    </citation>
    <scope>NUCLEOTIDE SEQUENCE [LARGE SCALE GENOMIC DNA]</scope>
    <source>
        <strain evidence="4">AK93</strain>
    </source>
</reference>
<evidence type="ECO:0000313" key="4">
    <source>
        <dbReference type="Proteomes" id="UP000256763"/>
    </source>
</evidence>
<name>A0A3E0X266_9GAMM</name>
<dbReference type="OrthoDB" id="9811812at2"/>
<evidence type="ECO:0000313" key="3">
    <source>
        <dbReference type="EMBL" id="RFA38919.1"/>
    </source>
</evidence>
<comment type="caution">
    <text evidence="3">The sequence shown here is derived from an EMBL/GenBank/DDBJ whole genome shotgun (WGS) entry which is preliminary data.</text>
</comment>
<dbReference type="Pfam" id="PF08818">
    <property type="entry name" value="DUF1801"/>
    <property type="match status" value="1"/>
</dbReference>
<dbReference type="EMBL" id="NFZW01000002">
    <property type="protein sequence ID" value="RFA38919.1"/>
    <property type="molecule type" value="Genomic_DNA"/>
</dbReference>
<sequence>MAKARKPNTTRKPPAPSDSHADIDDWIRRRVMPDLNPMVRQLDEMIRETLPGLQYAIKWGKVYYGLPDLGWIIEIAAYDISVNVVFLGGADFDNPPPLGESDRSRYIKLKSLEESAKPEIRQWIEQATHVPGWK</sequence>
<gene>
    <name evidence="3" type="ORF">CAL65_03200</name>
</gene>
<keyword evidence="4" id="KW-1185">Reference proteome</keyword>
<evidence type="ECO:0000256" key="1">
    <source>
        <dbReference type="SAM" id="MobiDB-lite"/>
    </source>
</evidence>
<dbReference type="SUPFAM" id="SSF159888">
    <property type="entry name" value="YdhG-like"/>
    <property type="match status" value="1"/>
</dbReference>
<dbReference type="Proteomes" id="UP000256763">
    <property type="component" value="Unassembled WGS sequence"/>
</dbReference>
<evidence type="ECO:0000259" key="2">
    <source>
        <dbReference type="Pfam" id="PF08818"/>
    </source>
</evidence>